<reference evidence="1" key="1">
    <citation type="journal article" date="2014" name="Front. Microbiol.">
        <title>High frequency of phylogenetically diverse reductive dehalogenase-homologous genes in deep subseafloor sedimentary metagenomes.</title>
        <authorList>
            <person name="Kawai M."/>
            <person name="Futagami T."/>
            <person name="Toyoda A."/>
            <person name="Takaki Y."/>
            <person name="Nishi S."/>
            <person name="Hori S."/>
            <person name="Arai W."/>
            <person name="Tsubouchi T."/>
            <person name="Morono Y."/>
            <person name="Uchiyama I."/>
            <person name="Ito T."/>
            <person name="Fujiyama A."/>
            <person name="Inagaki F."/>
            <person name="Takami H."/>
        </authorList>
    </citation>
    <scope>NUCLEOTIDE SEQUENCE</scope>
    <source>
        <strain evidence="1">Expedition CK06-06</strain>
    </source>
</reference>
<dbReference type="SUPFAM" id="SSF53187">
    <property type="entry name" value="Zn-dependent exopeptidases"/>
    <property type="match status" value="1"/>
</dbReference>
<accession>X0ULW5</accession>
<evidence type="ECO:0008006" key="2">
    <source>
        <dbReference type="Google" id="ProtNLM"/>
    </source>
</evidence>
<feature type="non-terminal residue" evidence="1">
    <location>
        <position position="1"/>
    </location>
</feature>
<comment type="caution">
    <text evidence="1">The sequence shown here is derived from an EMBL/GenBank/DDBJ whole genome shotgun (WGS) entry which is preliminary data.</text>
</comment>
<evidence type="ECO:0000313" key="1">
    <source>
        <dbReference type="EMBL" id="GAG06635.1"/>
    </source>
</evidence>
<name>X0ULW5_9ZZZZ</name>
<dbReference type="AlphaFoldDB" id="X0ULW5"/>
<gene>
    <name evidence="1" type="ORF">S01H1_44344</name>
</gene>
<organism evidence="1">
    <name type="scientific">marine sediment metagenome</name>
    <dbReference type="NCBI Taxonomy" id="412755"/>
    <lineage>
        <taxon>unclassified sequences</taxon>
        <taxon>metagenomes</taxon>
        <taxon>ecological metagenomes</taxon>
    </lineage>
</organism>
<feature type="non-terminal residue" evidence="1">
    <location>
        <position position="264"/>
    </location>
</feature>
<dbReference type="EMBL" id="BARS01028284">
    <property type="protein sequence ID" value="GAG06635.1"/>
    <property type="molecule type" value="Genomic_DNA"/>
</dbReference>
<proteinExistence type="predicted"/>
<protein>
    <recommendedName>
        <fullName evidence="2">Peptidase M14 carboxypeptidase A domain-containing protein</fullName>
    </recommendedName>
</protein>
<dbReference type="Gene3D" id="3.40.630.10">
    <property type="entry name" value="Zn peptidases"/>
    <property type="match status" value="1"/>
</dbReference>
<sequence>HSPELGPPEMVMELAYRLIVETRRPFPNIRNQVITLITPVMDVDGRARQVDWYRSNIKGHTDYYDMPPASSPFWGHYTYHDNNRDGIAISQPLTRNYVNGFFEWLPTVSLDLHESVPLLYVAGGTGPYNPNINSVTTTEWHALANYEVSRLTGLGLKGVWTWGFYTGWYPGYLLWVSNNHNTMGRFYETFGNGSAETMERDLKGSKFAGKDVLSRQWYRASPPPRKFTWSMRNNTNYMQTGVLASLEMVAHNGPVFLENFYKKG</sequence>